<reference evidence="3 4" key="1">
    <citation type="submission" date="2015-09" db="EMBL/GenBank/DDBJ databases">
        <title>Genome sequencing project for genomic taxonomy and phylogenomics of Bacillus-like bacteria.</title>
        <authorList>
            <person name="Liu B."/>
            <person name="Wang J."/>
            <person name="Zhu Y."/>
            <person name="Liu G."/>
            <person name="Chen Q."/>
            <person name="Chen Z."/>
            <person name="Lan J."/>
            <person name="Che J."/>
            <person name="Ge C."/>
            <person name="Shi H."/>
            <person name="Pan Z."/>
            <person name="Liu X."/>
        </authorList>
    </citation>
    <scope>NUCLEOTIDE SEQUENCE [LARGE SCALE GENOMIC DNA]</scope>
    <source>
        <strain evidence="3 4">FJAT-18043</strain>
    </source>
</reference>
<dbReference type="AlphaFoldDB" id="A0A0Q3VIU3"/>
<dbReference type="EMBL" id="LJIX01000006">
    <property type="protein sequence ID" value="KQL21235.1"/>
    <property type="molecule type" value="Genomic_DNA"/>
</dbReference>
<dbReference type="Pfam" id="PF13401">
    <property type="entry name" value="AAA_22"/>
    <property type="match status" value="1"/>
</dbReference>
<evidence type="ECO:0000313" key="3">
    <source>
        <dbReference type="EMBL" id="KQL21235.1"/>
    </source>
</evidence>
<dbReference type="InterPro" id="IPR003593">
    <property type="entry name" value="AAA+_ATPase"/>
</dbReference>
<dbReference type="PATRIC" id="fig|1637975.4.peg.4716"/>
<keyword evidence="4" id="KW-1185">Reference proteome</keyword>
<dbReference type="InterPro" id="IPR027417">
    <property type="entry name" value="P-loop_NTPase"/>
</dbReference>
<feature type="domain" description="AAA+ ATPase" evidence="2">
    <location>
        <begin position="47"/>
        <end position="228"/>
    </location>
</feature>
<dbReference type="Proteomes" id="UP000050996">
    <property type="component" value="Unassembled WGS sequence"/>
</dbReference>
<comment type="caution">
    <text evidence="3">The sequence shown here is derived from an EMBL/GenBank/DDBJ whole genome shotgun (WGS) entry which is preliminary data.</text>
</comment>
<evidence type="ECO:0000259" key="2">
    <source>
        <dbReference type="SMART" id="SM00382"/>
    </source>
</evidence>
<sequence>MDKNFPKEILFQSIEERINYFKNKSVAHPTLVNAYTDLMDKIEVADNGKVLLVYGPSGVGKSTLFKKVKNEFLGRYHEEMIKDKGLIPVLAVEAFANEDGKFDWINFYTEALEELKDILIDEKRLPLNELGLEVSNNPNEKTKRKLRKSLENAIKCRKVKVILIDEAQHMTKVGSSKGLRNHMDAIKSLASKFGVPIILFGTYELLSFRNINGQLGRRTKDIHFPRYNSENKDEIDAFKNVLWFFQKAFPLHQEPNLIDEWKYFYKHTIGCIGTLRDWLYDTFHYKMKFNEDTKTLMVNDFKKFEPTIDQAYIMALEITTGENNLTVKRDEKEGKLEAWLNLDQEDEEEKPKKNTNKRPGERKPKRDKTGTDF</sequence>
<dbReference type="SMART" id="SM00382">
    <property type="entry name" value="AAA"/>
    <property type="match status" value="1"/>
</dbReference>
<proteinExistence type="predicted"/>
<protein>
    <recommendedName>
        <fullName evidence="2">AAA+ ATPase domain-containing protein</fullName>
    </recommendedName>
</protein>
<dbReference type="STRING" id="1637975.AN957_23490"/>
<dbReference type="GO" id="GO:0016887">
    <property type="term" value="F:ATP hydrolysis activity"/>
    <property type="evidence" value="ECO:0007669"/>
    <property type="project" value="InterPro"/>
</dbReference>
<dbReference type="SUPFAM" id="SSF52540">
    <property type="entry name" value="P-loop containing nucleoside triphosphate hydrolases"/>
    <property type="match status" value="1"/>
</dbReference>
<feature type="compositionally biased region" description="Basic and acidic residues" evidence="1">
    <location>
        <begin position="358"/>
        <end position="373"/>
    </location>
</feature>
<name>A0A0Q3VIU3_9BACI</name>
<evidence type="ECO:0000313" key="4">
    <source>
        <dbReference type="Proteomes" id="UP000050996"/>
    </source>
</evidence>
<dbReference type="RefSeq" id="WP_056686377.1">
    <property type="nucleotide sequence ID" value="NZ_LJIX01000006.1"/>
</dbReference>
<evidence type="ECO:0000256" key="1">
    <source>
        <dbReference type="SAM" id="MobiDB-lite"/>
    </source>
</evidence>
<gene>
    <name evidence="3" type="ORF">AN957_23490</name>
</gene>
<organism evidence="3 4">
    <name type="scientific">Cytobacillus solani</name>
    <dbReference type="NCBI Taxonomy" id="1637975"/>
    <lineage>
        <taxon>Bacteria</taxon>
        <taxon>Bacillati</taxon>
        <taxon>Bacillota</taxon>
        <taxon>Bacilli</taxon>
        <taxon>Bacillales</taxon>
        <taxon>Bacillaceae</taxon>
        <taxon>Cytobacillus</taxon>
    </lineage>
</organism>
<dbReference type="InterPro" id="IPR049945">
    <property type="entry name" value="AAA_22"/>
</dbReference>
<accession>A0A0Q3VIU3</accession>
<dbReference type="Gene3D" id="3.40.50.300">
    <property type="entry name" value="P-loop containing nucleotide triphosphate hydrolases"/>
    <property type="match status" value="1"/>
</dbReference>
<feature type="region of interest" description="Disordered" evidence="1">
    <location>
        <begin position="339"/>
        <end position="373"/>
    </location>
</feature>